<comment type="caution">
    <text evidence="1">The sequence shown here is derived from an EMBL/GenBank/DDBJ whole genome shotgun (WGS) entry which is preliminary data.</text>
</comment>
<gene>
    <name evidence="1" type="ORF">O6B32_01190</name>
</gene>
<evidence type="ECO:0000313" key="2">
    <source>
        <dbReference type="Proteomes" id="UP001075225"/>
    </source>
</evidence>
<dbReference type="AlphaFoldDB" id="A0A9Q4KJI4"/>
<dbReference type="Proteomes" id="UP001075225">
    <property type="component" value="Unassembled WGS sequence"/>
</dbReference>
<dbReference type="Gene3D" id="1.10.10.60">
    <property type="entry name" value="Homeodomain-like"/>
    <property type="match status" value="1"/>
</dbReference>
<evidence type="ECO:0000313" key="1">
    <source>
        <dbReference type="EMBL" id="MCZ6159105.1"/>
    </source>
</evidence>
<sequence>MSCLDLYYQVLDKHFENWQNWENDYYLTELTYLLKNIFGIQRDRKTILKNLKESNVEEYKNELQAILKIEKDAVKFILDSRMEESRRLMCQTKYLGVKPRFEKFTSDFWNKVKKEYENGVTKQEIMQKYKISKQTLNSRIKRRNWRVKNGKS</sequence>
<name>A0A9Q4KJI4_9BACT</name>
<accession>A0A9Q4KJI4</accession>
<proteinExistence type="predicted"/>
<organism evidence="1 2">
    <name type="scientific">Campylobacter ureolyticus</name>
    <dbReference type="NCBI Taxonomy" id="827"/>
    <lineage>
        <taxon>Bacteria</taxon>
        <taxon>Pseudomonadati</taxon>
        <taxon>Campylobacterota</taxon>
        <taxon>Epsilonproteobacteria</taxon>
        <taxon>Campylobacterales</taxon>
        <taxon>Campylobacteraceae</taxon>
        <taxon>Campylobacter</taxon>
    </lineage>
</organism>
<protein>
    <submittedName>
        <fullName evidence="1">Uncharacterized protein</fullName>
    </submittedName>
</protein>
<reference evidence="1" key="1">
    <citation type="submission" date="2022-12" db="EMBL/GenBank/DDBJ databases">
        <title>Species Delineation and Comparative Genomics within the Campylobacter ureolyticus Complex.</title>
        <authorList>
            <person name="Maki J."/>
            <person name="Howard M."/>
            <person name="Connelly S."/>
            <person name="Hardy D.J."/>
            <person name="Cameron A."/>
        </authorList>
    </citation>
    <scope>NUCLEOTIDE SEQUENCE</scope>
    <source>
        <strain evidence="1">URMC_787</strain>
    </source>
</reference>
<dbReference type="RefSeq" id="WP_269484230.1">
    <property type="nucleotide sequence ID" value="NZ_JAPXGJ010000001.1"/>
</dbReference>
<dbReference type="EMBL" id="JAPXGO010000001">
    <property type="protein sequence ID" value="MCZ6159105.1"/>
    <property type="molecule type" value="Genomic_DNA"/>
</dbReference>